<evidence type="ECO:0000256" key="10">
    <source>
        <dbReference type="HAMAP-Rule" id="MF_01405"/>
    </source>
</evidence>
<keyword evidence="3 10" id="KW-0479">Metal-binding</keyword>
<dbReference type="InterPro" id="IPR029001">
    <property type="entry name" value="ITPase-like_fam"/>
</dbReference>
<gene>
    <name evidence="12" type="ORF">BLTE_32190</name>
</gene>
<dbReference type="GO" id="GO:0035870">
    <property type="term" value="F:dITP diphosphatase activity"/>
    <property type="evidence" value="ECO:0007669"/>
    <property type="project" value="UniProtKB-UniRule"/>
</dbReference>
<evidence type="ECO:0000256" key="8">
    <source>
        <dbReference type="ARBA" id="ARBA00051875"/>
    </source>
</evidence>
<dbReference type="PANTHER" id="PTHR11067">
    <property type="entry name" value="INOSINE TRIPHOSPHATE PYROPHOSPHATASE/HAM1 PROTEIN"/>
    <property type="match status" value="1"/>
</dbReference>
<dbReference type="EC" id="3.6.1.66" evidence="10"/>
<organism evidence="12 13">
    <name type="scientific">Blastochloris tepida</name>
    <dbReference type="NCBI Taxonomy" id="2233851"/>
    <lineage>
        <taxon>Bacteria</taxon>
        <taxon>Pseudomonadati</taxon>
        <taxon>Pseudomonadota</taxon>
        <taxon>Alphaproteobacteria</taxon>
        <taxon>Hyphomicrobiales</taxon>
        <taxon>Blastochloridaceae</taxon>
        <taxon>Blastochloris</taxon>
    </lineage>
</organism>
<dbReference type="GO" id="GO:0036220">
    <property type="term" value="F:ITP diphosphatase activity"/>
    <property type="evidence" value="ECO:0007669"/>
    <property type="project" value="UniProtKB-UniRule"/>
</dbReference>
<dbReference type="OrthoDB" id="9807456at2"/>
<comment type="cofactor">
    <cofactor evidence="10">
        <name>Mg(2+)</name>
        <dbReference type="ChEBI" id="CHEBI:18420"/>
    </cofactor>
    <text evidence="10">Binds 1 Mg(2+) ion per subunit.</text>
</comment>
<feature type="binding site" evidence="10">
    <location>
        <position position="184"/>
    </location>
    <ligand>
        <name>substrate</name>
    </ligand>
</feature>
<dbReference type="CDD" id="cd00515">
    <property type="entry name" value="HAM1"/>
    <property type="match status" value="1"/>
</dbReference>
<evidence type="ECO:0000256" key="5">
    <source>
        <dbReference type="ARBA" id="ARBA00022801"/>
    </source>
</evidence>
<comment type="catalytic activity">
    <reaction evidence="9 10">
        <text>XTP + H2O = XMP + diphosphate + H(+)</text>
        <dbReference type="Rhea" id="RHEA:28610"/>
        <dbReference type="ChEBI" id="CHEBI:15377"/>
        <dbReference type="ChEBI" id="CHEBI:15378"/>
        <dbReference type="ChEBI" id="CHEBI:33019"/>
        <dbReference type="ChEBI" id="CHEBI:57464"/>
        <dbReference type="ChEBI" id="CHEBI:61314"/>
        <dbReference type="EC" id="3.6.1.66"/>
    </reaction>
</comment>
<evidence type="ECO:0000256" key="3">
    <source>
        <dbReference type="ARBA" id="ARBA00022723"/>
    </source>
</evidence>
<evidence type="ECO:0000256" key="9">
    <source>
        <dbReference type="ARBA" id="ARBA00052017"/>
    </source>
</evidence>
<evidence type="ECO:0000256" key="7">
    <source>
        <dbReference type="ARBA" id="ARBA00023080"/>
    </source>
</evidence>
<dbReference type="Gene3D" id="3.90.950.10">
    <property type="match status" value="1"/>
</dbReference>
<evidence type="ECO:0000313" key="13">
    <source>
        <dbReference type="Proteomes" id="UP000266934"/>
    </source>
</evidence>
<reference evidence="12 13" key="1">
    <citation type="submission" date="2018-08" db="EMBL/GenBank/DDBJ databases">
        <title>Complete genome sequencing of Blastochloris tepida GI.</title>
        <authorList>
            <person name="Tsukatani Y."/>
            <person name="Mori H."/>
        </authorList>
    </citation>
    <scope>NUCLEOTIDE SEQUENCE [LARGE SCALE GENOMIC DNA]</scope>
    <source>
        <strain evidence="12 13">GI</strain>
    </source>
</reference>
<dbReference type="GO" id="GO:0009117">
    <property type="term" value="P:nucleotide metabolic process"/>
    <property type="evidence" value="ECO:0007669"/>
    <property type="project" value="UniProtKB-KW"/>
</dbReference>
<feature type="binding site" evidence="10">
    <location>
        <begin position="14"/>
        <end position="19"/>
    </location>
    <ligand>
        <name>substrate</name>
    </ligand>
</feature>
<evidence type="ECO:0000256" key="6">
    <source>
        <dbReference type="ARBA" id="ARBA00022842"/>
    </source>
</evidence>
<dbReference type="SUPFAM" id="SSF52972">
    <property type="entry name" value="ITPase-like"/>
    <property type="match status" value="1"/>
</dbReference>
<feature type="binding site" evidence="10">
    <location>
        <position position="46"/>
    </location>
    <ligand>
        <name>Mg(2+)</name>
        <dbReference type="ChEBI" id="CHEBI:18420"/>
    </ligand>
</feature>
<comment type="catalytic activity">
    <reaction evidence="10">
        <text>ITP + H2O = IMP + diphosphate + H(+)</text>
        <dbReference type="Rhea" id="RHEA:29399"/>
        <dbReference type="ChEBI" id="CHEBI:15377"/>
        <dbReference type="ChEBI" id="CHEBI:15378"/>
        <dbReference type="ChEBI" id="CHEBI:33019"/>
        <dbReference type="ChEBI" id="CHEBI:58053"/>
        <dbReference type="ChEBI" id="CHEBI:61402"/>
        <dbReference type="EC" id="3.6.1.66"/>
    </reaction>
</comment>
<evidence type="ECO:0000313" key="12">
    <source>
        <dbReference type="EMBL" id="BBF94534.1"/>
    </source>
</evidence>
<proteinExistence type="inferred from homology"/>
<keyword evidence="4 10" id="KW-0547">Nucleotide-binding</keyword>
<name>A0A348G4Q1_9HYPH</name>
<dbReference type="EMBL" id="AP018907">
    <property type="protein sequence ID" value="BBF94534.1"/>
    <property type="molecule type" value="Genomic_DNA"/>
</dbReference>
<dbReference type="KEGG" id="blag:BLTE_32190"/>
<accession>A0A348G4Q1</accession>
<keyword evidence="13" id="KW-1185">Reference proteome</keyword>
<dbReference type="InterPro" id="IPR020922">
    <property type="entry name" value="dITP/XTP_pyrophosphatase"/>
</dbReference>
<protein>
    <recommendedName>
        <fullName evidence="10">dITP/XTP pyrophosphatase</fullName>
        <ecNumber evidence="10">3.6.1.66</ecNumber>
    </recommendedName>
    <alternativeName>
        <fullName evidence="10">Non-canonical purine NTP pyrophosphatase</fullName>
    </alternativeName>
    <alternativeName>
        <fullName evidence="10">Non-standard purine NTP pyrophosphatase</fullName>
    </alternativeName>
    <alternativeName>
        <fullName evidence="10">Nucleoside-triphosphate diphosphatase</fullName>
    </alternativeName>
    <alternativeName>
        <fullName evidence="10">Nucleoside-triphosphate pyrophosphatase</fullName>
        <shortName evidence="10">NTPase</shortName>
    </alternativeName>
</protein>
<evidence type="ECO:0000256" key="11">
    <source>
        <dbReference type="RuleBase" id="RU003781"/>
    </source>
</evidence>
<comment type="subunit">
    <text evidence="2 10">Homodimer.</text>
</comment>
<dbReference type="GO" id="GO:0036222">
    <property type="term" value="F:XTP diphosphatase activity"/>
    <property type="evidence" value="ECO:0007669"/>
    <property type="project" value="UniProtKB-UniRule"/>
</dbReference>
<dbReference type="GO" id="GO:0005829">
    <property type="term" value="C:cytosol"/>
    <property type="evidence" value="ECO:0007669"/>
    <property type="project" value="TreeGrafter"/>
</dbReference>
<dbReference type="FunFam" id="3.90.950.10:FF:000001">
    <property type="entry name" value="dITP/XTP pyrophosphatase"/>
    <property type="match status" value="1"/>
</dbReference>
<comment type="similarity">
    <text evidence="1 10 11">Belongs to the HAM1 NTPase family.</text>
</comment>
<feature type="active site" description="Proton acceptor" evidence="10">
    <location>
        <position position="75"/>
    </location>
</feature>
<feature type="binding site" evidence="10">
    <location>
        <position position="76"/>
    </location>
    <ligand>
        <name>substrate</name>
    </ligand>
</feature>
<feature type="binding site" evidence="10">
    <location>
        <begin position="161"/>
        <end position="164"/>
    </location>
    <ligand>
        <name>substrate</name>
    </ligand>
</feature>
<comment type="catalytic activity">
    <reaction evidence="8 10">
        <text>dITP + H2O = dIMP + diphosphate + H(+)</text>
        <dbReference type="Rhea" id="RHEA:28342"/>
        <dbReference type="ChEBI" id="CHEBI:15377"/>
        <dbReference type="ChEBI" id="CHEBI:15378"/>
        <dbReference type="ChEBI" id="CHEBI:33019"/>
        <dbReference type="ChEBI" id="CHEBI:61194"/>
        <dbReference type="ChEBI" id="CHEBI:61382"/>
        <dbReference type="EC" id="3.6.1.66"/>
    </reaction>
</comment>
<dbReference type="HAMAP" id="MF_01405">
    <property type="entry name" value="Non_canon_purine_NTPase"/>
    <property type="match status" value="1"/>
</dbReference>
<dbReference type="PANTHER" id="PTHR11067:SF9">
    <property type="entry name" value="INOSINE TRIPHOSPHATE PYROPHOSPHATASE"/>
    <property type="match status" value="1"/>
</dbReference>
<dbReference type="InterPro" id="IPR002637">
    <property type="entry name" value="RdgB/HAM1"/>
</dbReference>
<feature type="binding site" evidence="10">
    <location>
        <position position="75"/>
    </location>
    <ligand>
        <name>Mg(2+)</name>
        <dbReference type="ChEBI" id="CHEBI:18420"/>
    </ligand>
</feature>
<sequence length="213" mass="22645">MARRLEGGKLVVATHNSGKLREIRELLAPFAVEPVSAGELGLPEPDETGTTFAENARIKAEAAARASNLPALADDSGLAVWALHGAPGVFSARWAGSGKDFLPAMARVEAELAARGAVAPGQRIARFVAALCLAWPDGHVEAVEGTIDGDIVWPPRGTLGFGYDPIFRPEGETRTFGEMDAAEKHGIDWDAGRGLSHRARAFLKLAETCLVRR</sequence>
<evidence type="ECO:0000256" key="1">
    <source>
        <dbReference type="ARBA" id="ARBA00008023"/>
    </source>
</evidence>
<dbReference type="GO" id="GO:0017111">
    <property type="term" value="F:ribonucleoside triphosphate phosphatase activity"/>
    <property type="evidence" value="ECO:0007669"/>
    <property type="project" value="InterPro"/>
</dbReference>
<dbReference type="GO" id="GO:0000166">
    <property type="term" value="F:nucleotide binding"/>
    <property type="evidence" value="ECO:0007669"/>
    <property type="project" value="UniProtKB-KW"/>
</dbReference>
<dbReference type="Proteomes" id="UP000266934">
    <property type="component" value="Chromosome"/>
</dbReference>
<comment type="function">
    <text evidence="10">Pyrophosphatase that catalyzes the hydrolysis of nucleoside triphosphates to their monophosphate derivatives, with a high preference for the non-canonical purine nucleotides XTP (xanthosine triphosphate), dITP (deoxyinosine triphosphate) and ITP. Seems to function as a house-cleaning enzyme that removes non-canonical purine nucleotides from the nucleotide pool, thus preventing their incorporation into DNA/RNA and avoiding chromosomal lesions.</text>
</comment>
<dbReference type="NCBIfam" id="TIGR00042">
    <property type="entry name" value="RdgB/HAM1 family non-canonical purine NTP pyrophosphatase"/>
    <property type="match status" value="1"/>
</dbReference>
<dbReference type="RefSeq" id="WP_126401619.1">
    <property type="nucleotide sequence ID" value="NZ_AP018907.1"/>
</dbReference>
<dbReference type="Pfam" id="PF01725">
    <property type="entry name" value="Ham1p_like"/>
    <property type="match status" value="1"/>
</dbReference>
<dbReference type="GO" id="GO:0046872">
    <property type="term" value="F:metal ion binding"/>
    <property type="evidence" value="ECO:0007669"/>
    <property type="project" value="UniProtKB-KW"/>
</dbReference>
<keyword evidence="5 10" id="KW-0378">Hydrolase</keyword>
<evidence type="ECO:0000256" key="2">
    <source>
        <dbReference type="ARBA" id="ARBA00011738"/>
    </source>
</evidence>
<keyword evidence="7 10" id="KW-0546">Nucleotide metabolism</keyword>
<dbReference type="AlphaFoldDB" id="A0A348G4Q1"/>
<dbReference type="GO" id="GO:0009146">
    <property type="term" value="P:purine nucleoside triphosphate catabolic process"/>
    <property type="evidence" value="ECO:0007669"/>
    <property type="project" value="UniProtKB-UniRule"/>
</dbReference>
<keyword evidence="6 10" id="KW-0460">Magnesium</keyword>
<evidence type="ECO:0000256" key="4">
    <source>
        <dbReference type="ARBA" id="ARBA00022741"/>
    </source>
</evidence>
<feature type="binding site" evidence="10">
    <location>
        <begin position="197"/>
        <end position="198"/>
    </location>
    <ligand>
        <name>substrate</name>
    </ligand>
</feature>